<feature type="transmembrane region" description="Helical" evidence="4">
    <location>
        <begin position="245"/>
        <end position="264"/>
    </location>
</feature>
<dbReference type="PANTHER" id="PTHR11360:SF287">
    <property type="entry name" value="MFS MONOCARBOXYLATE TRANSPORTER"/>
    <property type="match status" value="1"/>
</dbReference>
<accession>D8Q4Y2</accession>
<comment type="subcellular location">
    <subcellularLocation>
        <location evidence="1">Membrane</location>
        <topology evidence="1">Multi-pass membrane protein</topology>
    </subcellularLocation>
</comment>
<dbReference type="AlphaFoldDB" id="D8Q4Y2"/>
<dbReference type="OMA" id="RYHITTC"/>
<dbReference type="Proteomes" id="UP000007431">
    <property type="component" value="Unassembled WGS sequence"/>
</dbReference>
<evidence type="ECO:0000256" key="2">
    <source>
        <dbReference type="ARBA" id="ARBA00006727"/>
    </source>
</evidence>
<dbReference type="SUPFAM" id="SSF103473">
    <property type="entry name" value="MFS general substrate transporter"/>
    <property type="match status" value="1"/>
</dbReference>
<feature type="transmembrane region" description="Helical" evidence="4">
    <location>
        <begin position="324"/>
        <end position="347"/>
    </location>
</feature>
<dbReference type="KEGG" id="scm:SCHCO_02626124"/>
<gene>
    <name evidence="5" type="ORF">SCHCODRAFT_68026</name>
</gene>
<feature type="transmembrane region" description="Helical" evidence="4">
    <location>
        <begin position="214"/>
        <end position="233"/>
    </location>
</feature>
<feature type="transmembrane region" description="Helical" evidence="4">
    <location>
        <begin position="180"/>
        <end position="202"/>
    </location>
</feature>
<dbReference type="EMBL" id="GL377306">
    <property type="protein sequence ID" value="EFI97313.1"/>
    <property type="molecule type" value="Genomic_DNA"/>
</dbReference>
<evidence type="ECO:0000256" key="1">
    <source>
        <dbReference type="ARBA" id="ARBA00004141"/>
    </source>
</evidence>
<dbReference type="VEuPathDB" id="FungiDB:SCHCODRAFT_02626124"/>
<dbReference type="InterPro" id="IPR050327">
    <property type="entry name" value="Proton-linked_MCT"/>
</dbReference>
<name>D8Q4Y2_SCHCM</name>
<evidence type="ECO:0008006" key="7">
    <source>
        <dbReference type="Google" id="ProtNLM"/>
    </source>
</evidence>
<dbReference type="GeneID" id="9596302"/>
<keyword evidence="4" id="KW-0812">Transmembrane</keyword>
<organism evidence="6">
    <name type="scientific">Schizophyllum commune (strain H4-8 / FGSC 9210)</name>
    <name type="common">Split gill fungus</name>
    <dbReference type="NCBI Taxonomy" id="578458"/>
    <lineage>
        <taxon>Eukaryota</taxon>
        <taxon>Fungi</taxon>
        <taxon>Dikarya</taxon>
        <taxon>Basidiomycota</taxon>
        <taxon>Agaricomycotina</taxon>
        <taxon>Agaricomycetes</taxon>
        <taxon>Agaricomycetidae</taxon>
        <taxon>Agaricales</taxon>
        <taxon>Schizophyllaceae</taxon>
        <taxon>Schizophyllum</taxon>
    </lineage>
</organism>
<dbReference type="PANTHER" id="PTHR11360">
    <property type="entry name" value="MONOCARBOXYLATE TRANSPORTER"/>
    <property type="match status" value="1"/>
</dbReference>
<feature type="transmembrane region" description="Helical" evidence="4">
    <location>
        <begin position="418"/>
        <end position="441"/>
    </location>
</feature>
<feature type="transmembrane region" description="Helical" evidence="4">
    <location>
        <begin position="122"/>
        <end position="143"/>
    </location>
</feature>
<feature type="region of interest" description="Disordered" evidence="3">
    <location>
        <begin position="25"/>
        <end position="45"/>
    </location>
</feature>
<reference evidence="5 6" key="1">
    <citation type="journal article" date="2010" name="Nat. Biotechnol.">
        <title>Genome sequence of the model mushroom Schizophyllum commune.</title>
        <authorList>
            <person name="Ohm R.A."/>
            <person name="de Jong J.F."/>
            <person name="Lugones L.G."/>
            <person name="Aerts A."/>
            <person name="Kothe E."/>
            <person name="Stajich J.E."/>
            <person name="de Vries R.P."/>
            <person name="Record E."/>
            <person name="Levasseur A."/>
            <person name="Baker S.E."/>
            <person name="Bartholomew K.A."/>
            <person name="Coutinho P.M."/>
            <person name="Erdmann S."/>
            <person name="Fowler T.J."/>
            <person name="Gathman A.C."/>
            <person name="Lombard V."/>
            <person name="Henrissat B."/>
            <person name="Knabe N."/>
            <person name="Kuees U."/>
            <person name="Lilly W.W."/>
            <person name="Lindquist E."/>
            <person name="Lucas S."/>
            <person name="Magnuson J.K."/>
            <person name="Piumi F."/>
            <person name="Raudaskoski M."/>
            <person name="Salamov A."/>
            <person name="Schmutz J."/>
            <person name="Schwarze F.W.M.R."/>
            <person name="vanKuyk P.A."/>
            <person name="Horton J.S."/>
            <person name="Grigoriev I.V."/>
            <person name="Woesten H.A.B."/>
        </authorList>
    </citation>
    <scope>NUCLEOTIDE SEQUENCE [LARGE SCALE GENOMIC DNA]</scope>
    <source>
        <strain evidence="6">H4-8 / FGSC 9210</strain>
    </source>
</reference>
<protein>
    <recommendedName>
        <fullName evidence="7">Major facilitator superfamily (MFS) profile domain-containing protein</fullName>
    </recommendedName>
</protein>
<evidence type="ECO:0000313" key="6">
    <source>
        <dbReference type="Proteomes" id="UP000007431"/>
    </source>
</evidence>
<keyword evidence="4" id="KW-0472">Membrane</keyword>
<dbReference type="eggNOG" id="KOG2504">
    <property type="taxonomic scope" value="Eukaryota"/>
</dbReference>
<dbReference type="InterPro" id="IPR011701">
    <property type="entry name" value="MFS"/>
</dbReference>
<comment type="similarity">
    <text evidence="2">Belongs to the major facilitator superfamily. Monocarboxylate porter (TC 2.A.1.13) family.</text>
</comment>
<dbReference type="OrthoDB" id="2213137at2759"/>
<dbReference type="Pfam" id="PF07690">
    <property type="entry name" value="MFS_1"/>
    <property type="match status" value="1"/>
</dbReference>
<feature type="transmembrane region" description="Helical" evidence="4">
    <location>
        <begin position="291"/>
        <end position="312"/>
    </location>
</feature>
<feature type="transmembrane region" description="Helical" evidence="4">
    <location>
        <begin position="155"/>
        <end position="174"/>
    </location>
</feature>
<dbReference type="GO" id="GO:0016020">
    <property type="term" value="C:membrane"/>
    <property type="evidence" value="ECO:0007669"/>
    <property type="project" value="UniProtKB-SubCell"/>
</dbReference>
<proteinExistence type="inferred from homology"/>
<feature type="transmembrane region" description="Helical" evidence="4">
    <location>
        <begin position="461"/>
        <end position="483"/>
    </location>
</feature>
<dbReference type="Gene3D" id="1.20.1250.20">
    <property type="entry name" value="MFS general substrate transporter like domains"/>
    <property type="match status" value="2"/>
</dbReference>
<feature type="transmembrane region" description="Helical" evidence="4">
    <location>
        <begin position="381"/>
        <end position="406"/>
    </location>
</feature>
<feature type="transmembrane region" description="Helical" evidence="4">
    <location>
        <begin position="80"/>
        <end position="102"/>
    </location>
</feature>
<keyword evidence="6" id="KW-1185">Reference proteome</keyword>
<dbReference type="HOGENOM" id="CLU_001265_1_2_1"/>
<keyword evidence="4" id="KW-1133">Transmembrane helix</keyword>
<dbReference type="RefSeq" id="XP_003032216.1">
    <property type="nucleotide sequence ID" value="XM_003032170.1"/>
</dbReference>
<sequence length="500" mass="53442">MSSTVKPEFIELECGSHTFCQPPNYKQFTPDNSAPPSPGTDVTLTGPFPEVIAPSATASTVTIPQRNESSLPPADGGMQAWCFLLAAFLVDATVWSFPFTYGVFLESYLSEPTYAEQPHAQVLLPLVGTICTGIMYCSGPALYPLIVRFPRCRRPAIWLGAAICALSLLAASYTTKVTHLVALQGVLYALGGSLIYSPTIFYMSEWFIRLRGTANGIVFAGTATGGLVLPLVFPKVLASYGIPRTLRYLSIAIAVALLPVLPFIKGRLPHTRVHGPAPRASNREWMKNPSFWLYTIVNLIQGFAYFMPIVWLPTFAKSLNLSSLQSAATLSALNGATMIGGLCMGYLSDQFNSWALTLGSLVLTAVVTFVLWGILGNTFAGLVAFGFAYGIVAGSFSSLWASFARVYANEEPALSTTLFGFMILSRGIGNVLSTPIATALTGAHALSTSLASGYSVAGGKYGGMIIYSGSCFAGAAGLALFGWRTDSWALRRVRLNTNEA</sequence>
<evidence type="ECO:0000313" key="5">
    <source>
        <dbReference type="EMBL" id="EFI97313.1"/>
    </source>
</evidence>
<feature type="transmembrane region" description="Helical" evidence="4">
    <location>
        <begin position="354"/>
        <end position="375"/>
    </location>
</feature>
<dbReference type="InterPro" id="IPR036259">
    <property type="entry name" value="MFS_trans_sf"/>
</dbReference>
<evidence type="ECO:0000256" key="3">
    <source>
        <dbReference type="SAM" id="MobiDB-lite"/>
    </source>
</evidence>
<dbReference type="GO" id="GO:0022857">
    <property type="term" value="F:transmembrane transporter activity"/>
    <property type="evidence" value="ECO:0007669"/>
    <property type="project" value="InterPro"/>
</dbReference>
<evidence type="ECO:0000256" key="4">
    <source>
        <dbReference type="SAM" id="Phobius"/>
    </source>
</evidence>
<dbReference type="InParanoid" id="D8Q4Y2"/>